<dbReference type="KEGG" id="blq:L21SP5_00012"/>
<dbReference type="PROSITE" id="PS50005">
    <property type="entry name" value="TPR"/>
    <property type="match status" value="2"/>
</dbReference>
<evidence type="ECO:0000256" key="1">
    <source>
        <dbReference type="PROSITE-ProRule" id="PRU00339"/>
    </source>
</evidence>
<dbReference type="Gene3D" id="1.25.40.10">
    <property type="entry name" value="Tetratricopeptide repeat domain"/>
    <property type="match status" value="1"/>
</dbReference>
<dbReference type="InterPro" id="IPR011990">
    <property type="entry name" value="TPR-like_helical_dom_sf"/>
</dbReference>
<feature type="coiled-coil region" evidence="2">
    <location>
        <begin position="143"/>
        <end position="170"/>
    </location>
</feature>
<dbReference type="InterPro" id="IPR011659">
    <property type="entry name" value="WD40"/>
</dbReference>
<organism evidence="3 4">
    <name type="scientific">Salinivirga cyanobacteriivorans</name>
    <dbReference type="NCBI Taxonomy" id="1307839"/>
    <lineage>
        <taxon>Bacteria</taxon>
        <taxon>Pseudomonadati</taxon>
        <taxon>Bacteroidota</taxon>
        <taxon>Bacteroidia</taxon>
        <taxon>Bacteroidales</taxon>
        <taxon>Salinivirgaceae</taxon>
        <taxon>Salinivirga</taxon>
    </lineage>
</organism>
<dbReference type="SUPFAM" id="SSF82171">
    <property type="entry name" value="DPP6 N-terminal domain-like"/>
    <property type="match status" value="1"/>
</dbReference>
<dbReference type="Pfam" id="PF13181">
    <property type="entry name" value="TPR_8"/>
    <property type="match status" value="1"/>
</dbReference>
<keyword evidence="1" id="KW-0802">TPR repeat</keyword>
<evidence type="ECO:0000313" key="3">
    <source>
        <dbReference type="EMBL" id="ALO13694.1"/>
    </source>
</evidence>
<dbReference type="InterPro" id="IPR011042">
    <property type="entry name" value="6-blade_b-propeller_TolB-like"/>
</dbReference>
<keyword evidence="4" id="KW-1185">Reference proteome</keyword>
<dbReference type="Gene3D" id="2.120.10.30">
    <property type="entry name" value="TolB, C-terminal domain"/>
    <property type="match status" value="1"/>
</dbReference>
<dbReference type="AlphaFoldDB" id="A0A0S2HUM4"/>
<sequence length="434" mass="50299">MSNLIDHITMKSLFIITIILFTNTLLCAQTQDLDKLYNKARTRYATGHFEDARDLYKKLVKAKPDDFVFNYELAMLYFHELNNRSESIPYFETARRVMQDTVADLFNYLGQAYQDNLQYDKAIKSFNQYSAIPPEEGVIRVSVKRYIEACRKEKQRLAEIKSKRAKASAKGVEVINLGPVVNSENDDLSPLLYDDKLFYTSASTFDYVFNEYIRKPYVTQYQNNEYQEPKSLIDVPYDKALVLDPNWHQQITSFTLDFDMATVVYENNIWSIEKKGQNWAEPQKLSRKINRSKDNAYAALSGKGDRMIIVLQDRKTKQYDLYQTVKKGEGEWKEPVKLNSNINTANNEHYPYLSADGYTLYFSSDKPGGNGKYDIYKSQLQENNEWGPAIPLKAPVNSSGNDITYKFYKAINKAYFSSDRDGGFGKLDLYEVIY</sequence>
<accession>A0A0S2HUM4</accession>
<dbReference type="SMART" id="SM00028">
    <property type="entry name" value="TPR"/>
    <property type="match status" value="2"/>
</dbReference>
<dbReference type="Pfam" id="PF07676">
    <property type="entry name" value="PD40"/>
    <property type="match status" value="1"/>
</dbReference>
<feature type="repeat" description="TPR" evidence="1">
    <location>
        <begin position="33"/>
        <end position="66"/>
    </location>
</feature>
<evidence type="ECO:0000256" key="2">
    <source>
        <dbReference type="SAM" id="Coils"/>
    </source>
</evidence>
<name>A0A0S2HUM4_9BACT</name>
<dbReference type="SUPFAM" id="SSF48452">
    <property type="entry name" value="TPR-like"/>
    <property type="match status" value="1"/>
</dbReference>
<reference evidence="3 4" key="1">
    <citation type="submission" date="2015-11" db="EMBL/GenBank/DDBJ databases">
        <title>Description and complete genome sequence of a novel strain predominating in hypersaline microbial mats and representing a new family of the Bacteriodetes phylum.</title>
        <authorList>
            <person name="Spring S."/>
            <person name="Bunk B."/>
            <person name="Sproer C."/>
            <person name="Klenk H.-P."/>
        </authorList>
    </citation>
    <scope>NUCLEOTIDE SEQUENCE [LARGE SCALE GENOMIC DNA]</scope>
    <source>
        <strain evidence="3 4">L21-Spi-D4</strain>
    </source>
</reference>
<keyword evidence="2" id="KW-0175">Coiled coil</keyword>
<gene>
    <name evidence="3" type="ORF">L21SP5_00012</name>
</gene>
<dbReference type="EMBL" id="CP013118">
    <property type="protein sequence ID" value="ALO13694.1"/>
    <property type="molecule type" value="Genomic_DNA"/>
</dbReference>
<dbReference type="InterPro" id="IPR019734">
    <property type="entry name" value="TPR_rpt"/>
</dbReference>
<feature type="repeat" description="TPR" evidence="1">
    <location>
        <begin position="103"/>
        <end position="136"/>
    </location>
</feature>
<protein>
    <submittedName>
        <fullName evidence="3">Putative PEP-CTERM system TPR-repeat lipoprotein</fullName>
    </submittedName>
</protein>
<proteinExistence type="predicted"/>
<evidence type="ECO:0000313" key="4">
    <source>
        <dbReference type="Proteomes" id="UP000064893"/>
    </source>
</evidence>
<keyword evidence="3" id="KW-0449">Lipoprotein</keyword>
<dbReference type="STRING" id="1307839.L21SP5_00012"/>
<dbReference type="Proteomes" id="UP000064893">
    <property type="component" value="Chromosome"/>
</dbReference>